<evidence type="ECO:0000313" key="1">
    <source>
        <dbReference type="EMBL" id="KAK6787054.1"/>
    </source>
</evidence>
<dbReference type="PANTHER" id="PTHR34115:SF5">
    <property type="entry name" value="PROTEIN, PUTATIVE-RELATED"/>
    <property type="match status" value="1"/>
</dbReference>
<dbReference type="Proteomes" id="UP001371456">
    <property type="component" value="Unassembled WGS sequence"/>
</dbReference>
<evidence type="ECO:0000313" key="2">
    <source>
        <dbReference type="Proteomes" id="UP001371456"/>
    </source>
</evidence>
<protein>
    <submittedName>
        <fullName evidence="1">Uncharacterized protein</fullName>
    </submittedName>
</protein>
<sequence>MAEAIDRRSSYAHGRNSINGQINFTSIIIINHIPPQHHYIFISPSNSSSSPQRTNILIAFIFPAMVELLQLKYQPTNSSPFEIHPIKMYSSVGSFLIYSFAYDTQLKLISTSSNHSKYAKMAGAIFGPLAFASYSSVLFPSVSSVFYSLSILFSATQLLNRTLLLQRFNVFYHKFVNYLNEPITHRV</sequence>
<dbReference type="EMBL" id="JBANQN010000006">
    <property type="protein sequence ID" value="KAK6787054.1"/>
    <property type="molecule type" value="Genomic_DNA"/>
</dbReference>
<reference evidence="1 2" key="1">
    <citation type="submission" date="2024-02" db="EMBL/GenBank/DDBJ databases">
        <title>de novo genome assembly of Solanum bulbocastanum strain 11H21.</title>
        <authorList>
            <person name="Hosaka A.J."/>
        </authorList>
    </citation>
    <scope>NUCLEOTIDE SEQUENCE [LARGE SCALE GENOMIC DNA]</scope>
    <source>
        <tissue evidence="1">Young leaves</tissue>
    </source>
</reference>
<keyword evidence="2" id="KW-1185">Reference proteome</keyword>
<comment type="caution">
    <text evidence="1">The sequence shown here is derived from an EMBL/GenBank/DDBJ whole genome shotgun (WGS) entry which is preliminary data.</text>
</comment>
<dbReference type="PANTHER" id="PTHR34115">
    <property type="entry name" value="PROTEIN, PUTATIVE-RELATED"/>
    <property type="match status" value="1"/>
</dbReference>
<organism evidence="1 2">
    <name type="scientific">Solanum bulbocastanum</name>
    <name type="common">Wild potato</name>
    <dbReference type="NCBI Taxonomy" id="147425"/>
    <lineage>
        <taxon>Eukaryota</taxon>
        <taxon>Viridiplantae</taxon>
        <taxon>Streptophyta</taxon>
        <taxon>Embryophyta</taxon>
        <taxon>Tracheophyta</taxon>
        <taxon>Spermatophyta</taxon>
        <taxon>Magnoliopsida</taxon>
        <taxon>eudicotyledons</taxon>
        <taxon>Gunneridae</taxon>
        <taxon>Pentapetalae</taxon>
        <taxon>asterids</taxon>
        <taxon>lamiids</taxon>
        <taxon>Solanales</taxon>
        <taxon>Solanaceae</taxon>
        <taxon>Solanoideae</taxon>
        <taxon>Solaneae</taxon>
        <taxon>Solanum</taxon>
    </lineage>
</organism>
<dbReference type="AlphaFoldDB" id="A0AAN8TI15"/>
<accession>A0AAN8TI15</accession>
<dbReference type="InterPro" id="IPR053258">
    <property type="entry name" value="Ca-permeable_cation_channel"/>
</dbReference>
<proteinExistence type="predicted"/>
<name>A0AAN8TI15_SOLBU</name>
<gene>
    <name evidence="1" type="ORF">RDI58_015579</name>
</gene>